<dbReference type="EMBL" id="JAJEWP010000002">
    <property type="protein sequence ID" value="MCC2616870.1"/>
    <property type="molecule type" value="Genomic_DNA"/>
</dbReference>
<keyword evidence="1" id="KW-0472">Membrane</keyword>
<feature type="transmembrane region" description="Helical" evidence="1">
    <location>
        <begin position="84"/>
        <end position="105"/>
    </location>
</feature>
<name>A0ABS8G8J4_9ALTE</name>
<accession>A0ABS8G8J4</accession>
<sequence length="227" mass="25423">MTKKNLGRLAGVVYLLVVLTGIFNLIYVPTQLIHWNDAALTLTSIQTSEWLFRAGIVAGILSYVFFALLPLILYNLFKSVDRQWAMLMVFLAVISVPVSLFSIVAKIDILTLLSGASYLDPFTTEQLQTQVMLLLKSYYNGIGVSQLFWGLWLLPFGYLVVRSGYLPKVLGILLMFGCLGYLVFFFQHLLFPHITIPGFVKLPGSIGEIGTCLWLLIMGVKCSDEQQ</sequence>
<dbReference type="RefSeq" id="WP_229160639.1">
    <property type="nucleotide sequence ID" value="NZ_JAJEWP010000002.1"/>
</dbReference>
<feature type="transmembrane region" description="Helical" evidence="1">
    <location>
        <begin position="202"/>
        <end position="220"/>
    </location>
</feature>
<reference evidence="2 3" key="1">
    <citation type="submission" date="2021-10" db="EMBL/GenBank/DDBJ databases">
        <title>Draft genome of Aestuariibacter halophilus JC2043.</title>
        <authorList>
            <person name="Emsley S.A."/>
            <person name="Pfannmuller K.M."/>
            <person name="Ushijima B."/>
            <person name="Saw J.H."/>
            <person name="Videau P."/>
        </authorList>
    </citation>
    <scope>NUCLEOTIDE SEQUENCE [LARGE SCALE GENOMIC DNA]</scope>
    <source>
        <strain evidence="2 3">JC2043</strain>
    </source>
</reference>
<keyword evidence="3" id="KW-1185">Reference proteome</keyword>
<dbReference type="Proteomes" id="UP001520878">
    <property type="component" value="Unassembled WGS sequence"/>
</dbReference>
<keyword evidence="1" id="KW-0812">Transmembrane</keyword>
<organism evidence="2 3">
    <name type="scientific">Fluctibacter halophilus</name>
    <dbReference type="NCBI Taxonomy" id="226011"/>
    <lineage>
        <taxon>Bacteria</taxon>
        <taxon>Pseudomonadati</taxon>
        <taxon>Pseudomonadota</taxon>
        <taxon>Gammaproteobacteria</taxon>
        <taxon>Alteromonadales</taxon>
        <taxon>Alteromonadaceae</taxon>
        <taxon>Fluctibacter</taxon>
    </lineage>
</organism>
<dbReference type="Pfam" id="PF14329">
    <property type="entry name" value="DUF4386"/>
    <property type="match status" value="1"/>
</dbReference>
<proteinExistence type="predicted"/>
<protein>
    <submittedName>
        <fullName evidence="2">DUF4386 domain-containing protein</fullName>
    </submittedName>
</protein>
<feature type="transmembrane region" description="Helical" evidence="1">
    <location>
        <begin position="50"/>
        <end position="77"/>
    </location>
</feature>
<feature type="transmembrane region" description="Helical" evidence="1">
    <location>
        <begin position="138"/>
        <end position="160"/>
    </location>
</feature>
<gene>
    <name evidence="2" type="ORF">LJ739_11510</name>
</gene>
<evidence type="ECO:0000256" key="1">
    <source>
        <dbReference type="SAM" id="Phobius"/>
    </source>
</evidence>
<feature type="transmembrane region" description="Helical" evidence="1">
    <location>
        <begin position="172"/>
        <end position="190"/>
    </location>
</feature>
<evidence type="ECO:0000313" key="2">
    <source>
        <dbReference type="EMBL" id="MCC2616870.1"/>
    </source>
</evidence>
<feature type="transmembrane region" description="Helical" evidence="1">
    <location>
        <begin position="12"/>
        <end position="30"/>
    </location>
</feature>
<comment type="caution">
    <text evidence="2">The sequence shown here is derived from an EMBL/GenBank/DDBJ whole genome shotgun (WGS) entry which is preliminary data.</text>
</comment>
<evidence type="ECO:0000313" key="3">
    <source>
        <dbReference type="Proteomes" id="UP001520878"/>
    </source>
</evidence>
<keyword evidence="1" id="KW-1133">Transmembrane helix</keyword>
<dbReference type="InterPro" id="IPR025495">
    <property type="entry name" value="DUF4386"/>
</dbReference>